<dbReference type="HOGENOM" id="CLU_038840_2_0_1"/>
<name>A0A0D0DM40_9AGAM</name>
<evidence type="ECO:0000259" key="1">
    <source>
        <dbReference type="Pfam" id="PF16035"/>
    </source>
</evidence>
<dbReference type="InParanoid" id="A0A0D0DM40"/>
<dbReference type="InterPro" id="IPR016088">
    <property type="entry name" value="Chalcone_isomerase_3-sand"/>
</dbReference>
<dbReference type="PANTHER" id="PTHR47284">
    <property type="entry name" value="FATTY-ACID-BINDING PROTEIN 2"/>
    <property type="match status" value="1"/>
</dbReference>
<accession>A0A0D0DM40</accession>
<reference evidence="2 3" key="1">
    <citation type="submission" date="2014-04" db="EMBL/GenBank/DDBJ databases">
        <authorList>
            <consortium name="DOE Joint Genome Institute"/>
            <person name="Kuo A."/>
            <person name="Kohler A."/>
            <person name="Jargeat P."/>
            <person name="Nagy L.G."/>
            <person name="Floudas D."/>
            <person name="Copeland A."/>
            <person name="Barry K.W."/>
            <person name="Cichocki N."/>
            <person name="Veneault-Fourrey C."/>
            <person name="LaButti K."/>
            <person name="Lindquist E.A."/>
            <person name="Lipzen A."/>
            <person name="Lundell T."/>
            <person name="Morin E."/>
            <person name="Murat C."/>
            <person name="Sun H."/>
            <person name="Tunlid A."/>
            <person name="Henrissat B."/>
            <person name="Grigoriev I.V."/>
            <person name="Hibbett D.S."/>
            <person name="Martin F."/>
            <person name="Nordberg H.P."/>
            <person name="Cantor M.N."/>
            <person name="Hua S.X."/>
        </authorList>
    </citation>
    <scope>NUCLEOTIDE SEQUENCE [LARGE SCALE GENOMIC DNA]</scope>
    <source>
        <strain evidence="2 3">Ve08.2h10</strain>
    </source>
</reference>
<gene>
    <name evidence="2" type="ORF">PAXRUDRAFT_822368</name>
</gene>
<feature type="domain" description="Chalcone isomerase" evidence="1">
    <location>
        <begin position="98"/>
        <end position="125"/>
    </location>
</feature>
<evidence type="ECO:0000313" key="2">
    <source>
        <dbReference type="EMBL" id="KIK99757.1"/>
    </source>
</evidence>
<dbReference type="Gene3D" id="3.50.70.10">
    <property type="match status" value="1"/>
</dbReference>
<dbReference type="AlphaFoldDB" id="A0A0D0DM40"/>
<keyword evidence="3" id="KW-1185">Reference proteome</keyword>
<protein>
    <recommendedName>
        <fullName evidence="1">Chalcone isomerase domain-containing protein</fullName>
    </recommendedName>
</protein>
<dbReference type="Proteomes" id="UP000054538">
    <property type="component" value="Unassembled WGS sequence"/>
</dbReference>
<dbReference type="OrthoDB" id="18193at2759"/>
<evidence type="ECO:0000313" key="3">
    <source>
        <dbReference type="Proteomes" id="UP000054538"/>
    </source>
</evidence>
<dbReference type="GO" id="GO:0016872">
    <property type="term" value="F:intramolecular lyase activity"/>
    <property type="evidence" value="ECO:0007669"/>
    <property type="project" value="InterPro"/>
</dbReference>
<dbReference type="InterPro" id="IPR016087">
    <property type="entry name" value="Chalcone_isomerase"/>
</dbReference>
<reference evidence="3" key="2">
    <citation type="submission" date="2015-01" db="EMBL/GenBank/DDBJ databases">
        <title>Evolutionary Origins and Diversification of the Mycorrhizal Mutualists.</title>
        <authorList>
            <consortium name="DOE Joint Genome Institute"/>
            <consortium name="Mycorrhizal Genomics Consortium"/>
            <person name="Kohler A."/>
            <person name="Kuo A."/>
            <person name="Nagy L.G."/>
            <person name="Floudas D."/>
            <person name="Copeland A."/>
            <person name="Barry K.W."/>
            <person name="Cichocki N."/>
            <person name="Veneault-Fourrey C."/>
            <person name="LaButti K."/>
            <person name="Lindquist E.A."/>
            <person name="Lipzen A."/>
            <person name="Lundell T."/>
            <person name="Morin E."/>
            <person name="Murat C."/>
            <person name="Riley R."/>
            <person name="Ohm R."/>
            <person name="Sun H."/>
            <person name="Tunlid A."/>
            <person name="Henrissat B."/>
            <person name="Grigoriev I.V."/>
            <person name="Hibbett D.S."/>
            <person name="Martin F."/>
        </authorList>
    </citation>
    <scope>NUCLEOTIDE SEQUENCE [LARGE SCALE GENOMIC DNA]</scope>
    <source>
        <strain evidence="3">Ve08.2h10</strain>
    </source>
</reference>
<dbReference type="Pfam" id="PF16035">
    <property type="entry name" value="Chalcone_2"/>
    <property type="match status" value="2"/>
</dbReference>
<dbReference type="EMBL" id="KN824850">
    <property type="protein sequence ID" value="KIK99757.1"/>
    <property type="molecule type" value="Genomic_DNA"/>
</dbReference>
<dbReference type="SUPFAM" id="SSF54626">
    <property type="entry name" value="Chalcone isomerase"/>
    <property type="match status" value="1"/>
</dbReference>
<sequence>MFRPLAFFKNVSRCSHSFTIRAHLSTYAAARQTRSLSKPLLCGAASAFTAAFVLQQTTTSVHLDAPESIKGGVVVDPATSIEFPKELRIPSRFPLPPHSLVGVGVRTVSFLGIKVYSVGFYADLANPKLHVPITATPEEKIHHIIRNTSCVIRIVPTRNTSYSHLRDGFVRALSTRVQLAKSRQTLSPETELFLQSPLRKLKSIFPSTVVAKGYPLDVHITAPTGDVTRPRSLVFMDLGSVESDWVAEEFVLAYFEGNGISPPLKQTTSERLQTFGS</sequence>
<dbReference type="InterPro" id="IPR036298">
    <property type="entry name" value="Chalcone_isomerase_sf"/>
</dbReference>
<organism evidence="2 3">
    <name type="scientific">Paxillus rubicundulus Ve08.2h10</name>
    <dbReference type="NCBI Taxonomy" id="930991"/>
    <lineage>
        <taxon>Eukaryota</taxon>
        <taxon>Fungi</taxon>
        <taxon>Dikarya</taxon>
        <taxon>Basidiomycota</taxon>
        <taxon>Agaricomycotina</taxon>
        <taxon>Agaricomycetes</taxon>
        <taxon>Agaricomycetidae</taxon>
        <taxon>Boletales</taxon>
        <taxon>Paxilineae</taxon>
        <taxon>Paxillaceae</taxon>
        <taxon>Paxillus</taxon>
    </lineage>
</organism>
<feature type="domain" description="Chalcone isomerase" evidence="1">
    <location>
        <begin position="143"/>
        <end position="267"/>
    </location>
</feature>
<dbReference type="STRING" id="930991.A0A0D0DM40"/>
<proteinExistence type="predicted"/>
<dbReference type="PANTHER" id="PTHR47284:SF3">
    <property type="entry name" value="FATTY-ACID-BINDING PROTEIN 2"/>
    <property type="match status" value="1"/>
</dbReference>